<dbReference type="InterPro" id="IPR050330">
    <property type="entry name" value="Bact_OuterMem_StrucFunc"/>
</dbReference>
<evidence type="ECO:0000313" key="4">
    <source>
        <dbReference type="EMBL" id="NML68202.1"/>
    </source>
</evidence>
<dbReference type="EMBL" id="JABBGI010000001">
    <property type="protein sequence ID" value="NML68202.1"/>
    <property type="molecule type" value="Genomic_DNA"/>
</dbReference>
<evidence type="ECO:0000256" key="2">
    <source>
        <dbReference type="SAM" id="MobiDB-lite"/>
    </source>
</evidence>
<feature type="domain" description="OmpA-like" evidence="3">
    <location>
        <begin position="177"/>
        <end position="293"/>
    </location>
</feature>
<dbReference type="PROSITE" id="PS51123">
    <property type="entry name" value="OMPA_2"/>
    <property type="match status" value="1"/>
</dbReference>
<dbReference type="CDD" id="cd07185">
    <property type="entry name" value="OmpA_C-like"/>
    <property type="match status" value="1"/>
</dbReference>
<dbReference type="Gene3D" id="3.30.1330.60">
    <property type="entry name" value="OmpA-like domain"/>
    <property type="match status" value="2"/>
</dbReference>
<evidence type="ECO:0000259" key="3">
    <source>
        <dbReference type="PROSITE" id="PS51123"/>
    </source>
</evidence>
<organism evidence="4 5">
    <name type="scientific">Chryseobacterium antibioticum</name>
    <dbReference type="NCBI Taxonomy" id="2728847"/>
    <lineage>
        <taxon>Bacteria</taxon>
        <taxon>Pseudomonadati</taxon>
        <taxon>Bacteroidota</taxon>
        <taxon>Flavobacteriia</taxon>
        <taxon>Flavobacteriales</taxon>
        <taxon>Weeksellaceae</taxon>
        <taxon>Chryseobacterium group</taxon>
        <taxon>Chryseobacterium</taxon>
    </lineage>
</organism>
<dbReference type="Proteomes" id="UP000544054">
    <property type="component" value="Unassembled WGS sequence"/>
</dbReference>
<dbReference type="AlphaFoldDB" id="A0A7Y0FPL9"/>
<keyword evidence="5" id="KW-1185">Reference proteome</keyword>
<dbReference type="InterPro" id="IPR006665">
    <property type="entry name" value="OmpA-like"/>
</dbReference>
<evidence type="ECO:0000256" key="1">
    <source>
        <dbReference type="PROSITE-ProRule" id="PRU00473"/>
    </source>
</evidence>
<gene>
    <name evidence="4" type="ORF">HHL23_00035</name>
</gene>
<sequence>MSKKTGLILGILATILLGTFLYSKFCCNCADKEPTSGIVANTGNGMVLKGSSLDYQCEENFNFKENDLQYIAPVDACVDVGIEKLKADLEKNPNQKLLITGYCTSAEKKSALFPNLGFDRANQVKNYLISKGISSEKLDINGEVKDLIPKDKTFYGPINYTLSDVNANAPAEDFGKLKEEINASPLILYFETNQSEINLTDEEKQKVAKIVRYIDHVKDAKIAITGHTDNVGNANKNIQLSKERADFTAKYLGSNGVSAEKITTSGKGPNEPIADNTTAEGKTKNRRTVVQIQ</sequence>
<dbReference type="RefSeq" id="WP_169232815.1">
    <property type="nucleotide sequence ID" value="NZ_JABBGI010000001.1"/>
</dbReference>
<accession>A0A7Y0FPL9</accession>
<dbReference type="GO" id="GO:0016020">
    <property type="term" value="C:membrane"/>
    <property type="evidence" value="ECO:0007669"/>
    <property type="project" value="UniProtKB-UniRule"/>
</dbReference>
<protein>
    <submittedName>
        <fullName evidence="4">OmpA family protein</fullName>
    </submittedName>
</protein>
<dbReference type="PANTHER" id="PTHR30329:SF21">
    <property type="entry name" value="LIPOPROTEIN YIAD-RELATED"/>
    <property type="match status" value="1"/>
</dbReference>
<dbReference type="Pfam" id="PF00691">
    <property type="entry name" value="OmpA"/>
    <property type="match status" value="2"/>
</dbReference>
<comment type="caution">
    <text evidence="4">The sequence shown here is derived from an EMBL/GenBank/DDBJ whole genome shotgun (WGS) entry which is preliminary data.</text>
</comment>
<dbReference type="PANTHER" id="PTHR30329">
    <property type="entry name" value="STATOR ELEMENT OF FLAGELLAR MOTOR COMPLEX"/>
    <property type="match status" value="1"/>
</dbReference>
<dbReference type="SUPFAM" id="SSF103088">
    <property type="entry name" value="OmpA-like"/>
    <property type="match status" value="2"/>
</dbReference>
<reference evidence="4 5" key="1">
    <citation type="submission" date="2020-04" db="EMBL/GenBank/DDBJ databases">
        <title>Chryseobacterium sp. RP-3-3 sp. nov., isolated from Jeju soil.</title>
        <authorList>
            <person name="Dahal R.H."/>
        </authorList>
    </citation>
    <scope>NUCLEOTIDE SEQUENCE [LARGE SCALE GENOMIC DNA]</scope>
    <source>
        <strain evidence="4 5">RP-3-3</strain>
    </source>
</reference>
<evidence type="ECO:0000313" key="5">
    <source>
        <dbReference type="Proteomes" id="UP000544054"/>
    </source>
</evidence>
<name>A0A7Y0FPL9_9FLAO</name>
<proteinExistence type="predicted"/>
<keyword evidence="1" id="KW-0472">Membrane</keyword>
<feature type="region of interest" description="Disordered" evidence="2">
    <location>
        <begin position="261"/>
        <end position="293"/>
    </location>
</feature>
<dbReference type="InterPro" id="IPR036737">
    <property type="entry name" value="OmpA-like_sf"/>
</dbReference>